<dbReference type="GeneID" id="87917039"/>
<comment type="caution">
    <text evidence="3">The sequence shown here is derived from an EMBL/GenBank/DDBJ whole genome shotgun (WGS) entry which is preliminary data.</text>
</comment>
<dbReference type="PANTHER" id="PTHR14187:SF81">
    <property type="entry name" value="HSP70 FAMILY PROTEIN (AFU_ORTHOLOGUE AFUA_4G14040)"/>
    <property type="match status" value="1"/>
</dbReference>
<name>A0AAE1M4T6_9HYPO</name>
<evidence type="ECO:0000256" key="2">
    <source>
        <dbReference type="ARBA" id="ARBA00022840"/>
    </source>
</evidence>
<sequence length="566" mass="63949">MVVIANRTKLIVGIDYGTTYSGLSFALSNATDFKDIFPWTKYPGSSSHGAEHSVKAPTRVAFMDENPELEDNAWGYQVEPGMKAYAWTKLLLDKSSLMSEYDDPDLYSSSGTDVMRLPRSAKDVATEYLRGMKAMFDDAVKEHLGSHKIEDLPIEFWLTVPASWSEKAKLLTKSAARDAGFATRRMDTIMLISEPEAAAQLALKSSLHRLESFVKPDTGVMVCDCGGGTVDIATYEVEETRPTLKLREIAVGITGKCGGTFVDRNLFRLMAYRFGDAFTSLGPEEIGPGSSFMDQFELKKKDFSKKTPSKRAHRLMLHMPCLKLSPSIEKYYERRSSSVLLTQEDYKMLFDPVINMIIHLVEEQVNQIKLRKDRPVETIVLVGGFGSSPYLKEQLTEWSQKRGIRVTTPITGAWSAVVCGAVLRGLEGSIVRQKKCRRHYGHNMSDVYMPSIHAHFDTQKRWVWMDHIRNKEYLTGFMQWDVGKGEFIDYETEINADFCSYFQGDIPKTKNERIETVGKVVATLDGLSKEDLKHVKKHDDEAGHLAFRIFYKDKEVGKAAINIVDE</sequence>
<dbReference type="Pfam" id="PF00012">
    <property type="entry name" value="HSP70"/>
    <property type="match status" value="1"/>
</dbReference>
<gene>
    <name evidence="3" type="ORF">Triagg1_2901</name>
</gene>
<dbReference type="Gene3D" id="3.30.420.40">
    <property type="match status" value="2"/>
</dbReference>
<organism evidence="3 4">
    <name type="scientific">Trichoderma aggressivum f. europaeum</name>
    <dbReference type="NCBI Taxonomy" id="173218"/>
    <lineage>
        <taxon>Eukaryota</taxon>
        <taxon>Fungi</taxon>
        <taxon>Dikarya</taxon>
        <taxon>Ascomycota</taxon>
        <taxon>Pezizomycotina</taxon>
        <taxon>Sordariomycetes</taxon>
        <taxon>Hypocreomycetidae</taxon>
        <taxon>Hypocreales</taxon>
        <taxon>Hypocreaceae</taxon>
        <taxon>Trichoderma</taxon>
    </lineage>
</organism>
<evidence type="ECO:0000256" key="1">
    <source>
        <dbReference type="ARBA" id="ARBA00022741"/>
    </source>
</evidence>
<protein>
    <recommendedName>
        <fullName evidence="5">Actin-like ATPase domain-containing protein</fullName>
    </recommendedName>
</protein>
<evidence type="ECO:0008006" key="5">
    <source>
        <dbReference type="Google" id="ProtNLM"/>
    </source>
</evidence>
<accession>A0AAE1M4T6</accession>
<reference evidence="3" key="1">
    <citation type="submission" date="2023-11" db="EMBL/GenBank/DDBJ databases">
        <title>The genome sequences of three competitors of mushroom-forming fungi.</title>
        <authorList>
            <person name="Beijen E."/>
            <person name="Ohm R.A."/>
        </authorList>
    </citation>
    <scope>NUCLEOTIDE SEQUENCE</scope>
    <source>
        <strain evidence="3">CBS 100526</strain>
    </source>
</reference>
<dbReference type="InterPro" id="IPR013126">
    <property type="entry name" value="Hsp_70_fam"/>
</dbReference>
<evidence type="ECO:0000313" key="4">
    <source>
        <dbReference type="Proteomes" id="UP001273209"/>
    </source>
</evidence>
<keyword evidence="1" id="KW-0547">Nucleotide-binding</keyword>
<dbReference type="GO" id="GO:0005524">
    <property type="term" value="F:ATP binding"/>
    <property type="evidence" value="ECO:0007669"/>
    <property type="project" value="UniProtKB-KW"/>
</dbReference>
<dbReference type="RefSeq" id="XP_062757968.1">
    <property type="nucleotide sequence ID" value="XM_062897134.1"/>
</dbReference>
<dbReference type="InterPro" id="IPR043129">
    <property type="entry name" value="ATPase_NBD"/>
</dbReference>
<dbReference type="GO" id="GO:0140662">
    <property type="term" value="F:ATP-dependent protein folding chaperone"/>
    <property type="evidence" value="ECO:0007669"/>
    <property type="project" value="InterPro"/>
</dbReference>
<dbReference type="CDD" id="cd10170">
    <property type="entry name" value="ASKHA_NBD_HSP70"/>
    <property type="match status" value="1"/>
</dbReference>
<proteinExistence type="predicted"/>
<keyword evidence="2" id="KW-0067">ATP-binding</keyword>
<keyword evidence="4" id="KW-1185">Reference proteome</keyword>
<dbReference type="PANTHER" id="PTHR14187">
    <property type="entry name" value="ALPHA KINASE/ELONGATION FACTOR 2 KINASE"/>
    <property type="match status" value="1"/>
</dbReference>
<dbReference type="EMBL" id="JAWRVG010000008">
    <property type="protein sequence ID" value="KAK4078570.1"/>
    <property type="molecule type" value="Genomic_DNA"/>
</dbReference>
<dbReference type="Gene3D" id="3.90.640.10">
    <property type="entry name" value="Actin, Chain A, domain 4"/>
    <property type="match status" value="1"/>
</dbReference>
<dbReference type="Proteomes" id="UP001273209">
    <property type="component" value="Unassembled WGS sequence"/>
</dbReference>
<evidence type="ECO:0000313" key="3">
    <source>
        <dbReference type="EMBL" id="KAK4078570.1"/>
    </source>
</evidence>
<dbReference type="AlphaFoldDB" id="A0AAE1M4T6"/>
<dbReference type="SUPFAM" id="SSF53067">
    <property type="entry name" value="Actin-like ATPase domain"/>
    <property type="match status" value="2"/>
</dbReference>
<dbReference type="PRINTS" id="PR00301">
    <property type="entry name" value="HEATSHOCK70"/>
</dbReference>